<sequence>MMRKGFSGRRKQKYQQSFIKSIFFFFMECHNTAIAPNSFQFIFPKTIPLGVRDVTWIESDIKLWITEKVAERTT</sequence>
<evidence type="ECO:0000313" key="1">
    <source>
        <dbReference type="EMBL" id="PLC58999.1"/>
    </source>
</evidence>
<dbReference type="EMBL" id="NPIB01000003">
    <property type="protein sequence ID" value="PLC58999.1"/>
    <property type="molecule type" value="Genomic_DNA"/>
</dbReference>
<dbReference type="AlphaFoldDB" id="A0A2N4UVF0"/>
<name>A0A2N4UVF0_9GAMM</name>
<dbReference type="InterPro" id="IPR010260">
    <property type="entry name" value="AlpA"/>
</dbReference>
<gene>
    <name evidence="1" type="ORF">CIK00_04175</name>
</gene>
<organism evidence="1 2">
    <name type="scientific">Photobacterium carnosum</name>
    <dbReference type="NCBI Taxonomy" id="2023717"/>
    <lineage>
        <taxon>Bacteria</taxon>
        <taxon>Pseudomonadati</taxon>
        <taxon>Pseudomonadota</taxon>
        <taxon>Gammaproteobacteria</taxon>
        <taxon>Vibrionales</taxon>
        <taxon>Vibrionaceae</taxon>
        <taxon>Photobacterium</taxon>
    </lineage>
</organism>
<proteinExistence type="predicted"/>
<keyword evidence="2" id="KW-1185">Reference proteome</keyword>
<comment type="caution">
    <text evidence="1">The sequence shown here is derived from an EMBL/GenBank/DDBJ whole genome shotgun (WGS) entry which is preliminary data.</text>
</comment>
<evidence type="ECO:0000313" key="2">
    <source>
        <dbReference type="Proteomes" id="UP000234420"/>
    </source>
</evidence>
<accession>A0A2N4UVF0</accession>
<protein>
    <recommendedName>
        <fullName evidence="3">AlpA family phage regulatory protein</fullName>
    </recommendedName>
</protein>
<dbReference type="Proteomes" id="UP000234420">
    <property type="component" value="Unassembled WGS sequence"/>
</dbReference>
<dbReference type="Pfam" id="PF05930">
    <property type="entry name" value="Phage_AlpA"/>
    <property type="match status" value="1"/>
</dbReference>
<reference evidence="1 2" key="1">
    <citation type="journal article" date="2018" name="Syst. Appl. Microbiol.">
        <title>Photobacterium carnosum sp. nov., isolated from spoiled modified atmosphere packaged poultry meat.</title>
        <authorList>
            <person name="Hilgarth M."/>
            <person name="Fuertes S."/>
            <person name="Ehrmann M."/>
            <person name="Vogel R.F."/>
        </authorList>
    </citation>
    <scope>NUCLEOTIDE SEQUENCE [LARGE SCALE GENOMIC DNA]</scope>
    <source>
        <strain evidence="1 2">TMW 2.2021</strain>
    </source>
</reference>
<evidence type="ECO:0008006" key="3">
    <source>
        <dbReference type="Google" id="ProtNLM"/>
    </source>
</evidence>